<keyword evidence="2" id="KW-1185">Reference proteome</keyword>
<gene>
    <name evidence="1" type="ORF">F7O44_02940</name>
</gene>
<evidence type="ECO:0000313" key="2">
    <source>
        <dbReference type="Proteomes" id="UP000460435"/>
    </source>
</evidence>
<dbReference type="AlphaFoldDB" id="A0A7K3LYA9"/>
<evidence type="ECO:0000313" key="1">
    <source>
        <dbReference type="EMBL" id="NDL56023.1"/>
    </source>
</evidence>
<dbReference type="Proteomes" id="UP000460435">
    <property type="component" value="Unassembled WGS sequence"/>
</dbReference>
<protein>
    <submittedName>
        <fullName evidence="1">Uncharacterized protein</fullName>
    </submittedName>
</protein>
<sequence>MKRVFWIALGATAGVLIVRKLTKAADSMTPEGAADQVSKALNSVSQSIRDFTEDVKAGMAERESELRDALGVSDNGSDTYEEPDLEAVDSLLYSNQRRGTF</sequence>
<organism evidence="1 2">
    <name type="scientific">Phytoactinopolyspora mesophila</name>
    <dbReference type="NCBI Taxonomy" id="2650750"/>
    <lineage>
        <taxon>Bacteria</taxon>
        <taxon>Bacillati</taxon>
        <taxon>Actinomycetota</taxon>
        <taxon>Actinomycetes</taxon>
        <taxon>Jiangellales</taxon>
        <taxon>Jiangellaceae</taxon>
        <taxon>Phytoactinopolyspora</taxon>
    </lineage>
</organism>
<accession>A0A7K3LYA9</accession>
<proteinExistence type="predicted"/>
<dbReference type="RefSeq" id="WP_162448668.1">
    <property type="nucleotide sequence ID" value="NZ_WLZY01000001.1"/>
</dbReference>
<reference evidence="1 2" key="1">
    <citation type="submission" date="2019-11" db="EMBL/GenBank/DDBJ databases">
        <authorList>
            <person name="Li X.-J."/>
            <person name="Feng X.-M."/>
        </authorList>
    </citation>
    <scope>NUCLEOTIDE SEQUENCE [LARGE SCALE GENOMIC DNA]</scope>
    <source>
        <strain evidence="1 2">XMNu-373</strain>
    </source>
</reference>
<dbReference type="InterPro" id="IPR046165">
    <property type="entry name" value="DUF6167"/>
</dbReference>
<dbReference type="EMBL" id="WLZY01000001">
    <property type="protein sequence ID" value="NDL56023.1"/>
    <property type="molecule type" value="Genomic_DNA"/>
</dbReference>
<dbReference type="Pfam" id="PF19664">
    <property type="entry name" value="DUF6167"/>
    <property type="match status" value="1"/>
</dbReference>
<comment type="caution">
    <text evidence="1">The sequence shown here is derived from an EMBL/GenBank/DDBJ whole genome shotgun (WGS) entry which is preliminary data.</text>
</comment>
<name>A0A7K3LYA9_9ACTN</name>